<evidence type="ECO:0000313" key="3">
    <source>
        <dbReference type="Proteomes" id="UP000265489"/>
    </source>
</evidence>
<evidence type="ECO:0000313" key="2">
    <source>
        <dbReference type="EMBL" id="RGU89315.1"/>
    </source>
</evidence>
<dbReference type="AlphaFoldDB" id="A0A395W8A9"/>
<feature type="domain" description="Glycosyltransferase 2-like" evidence="1">
    <location>
        <begin position="9"/>
        <end position="73"/>
    </location>
</feature>
<dbReference type="InterPro" id="IPR029044">
    <property type="entry name" value="Nucleotide-diphossugar_trans"/>
</dbReference>
<feature type="non-terminal residue" evidence="2">
    <location>
        <position position="90"/>
    </location>
</feature>
<comment type="caution">
    <text evidence="2">The sequence shown here is derived from an EMBL/GenBank/DDBJ whole genome shotgun (WGS) entry which is preliminary data.</text>
</comment>
<dbReference type="Proteomes" id="UP000265489">
    <property type="component" value="Unassembled WGS sequence"/>
</dbReference>
<proteinExistence type="predicted"/>
<dbReference type="InterPro" id="IPR001173">
    <property type="entry name" value="Glyco_trans_2-like"/>
</dbReference>
<reference evidence="2 3" key="1">
    <citation type="submission" date="2018-08" db="EMBL/GenBank/DDBJ databases">
        <title>A genome reference for cultivated species of the human gut microbiota.</title>
        <authorList>
            <person name="Zou Y."/>
            <person name="Xue W."/>
            <person name="Luo G."/>
        </authorList>
    </citation>
    <scope>NUCLEOTIDE SEQUENCE [LARGE SCALE GENOMIC DNA]</scope>
    <source>
        <strain evidence="2 3">AF15-20</strain>
    </source>
</reference>
<gene>
    <name evidence="2" type="ORF">DWW32_11925</name>
</gene>
<dbReference type="GeneID" id="66580637"/>
<dbReference type="Pfam" id="PF00535">
    <property type="entry name" value="Glycos_transf_2"/>
    <property type="match status" value="1"/>
</dbReference>
<dbReference type="EMBL" id="QRYQ01000032">
    <property type="protein sequence ID" value="RGU89315.1"/>
    <property type="molecule type" value="Genomic_DNA"/>
</dbReference>
<protein>
    <recommendedName>
        <fullName evidence="1">Glycosyltransferase 2-like domain-containing protein</fullName>
    </recommendedName>
</protein>
<sequence length="90" mass="10199">MGAYDNCIILIPALQPDERLIQMIHGLHERGFHKIAVTDDGSSDDRQKYFQEVEIMGVKVIHHSKKMGKGVNVIKLRDDEPSGYYCLDGI</sequence>
<organism evidence="2 3">
    <name type="scientific">Holdemanella biformis</name>
    <dbReference type="NCBI Taxonomy" id="1735"/>
    <lineage>
        <taxon>Bacteria</taxon>
        <taxon>Bacillati</taxon>
        <taxon>Bacillota</taxon>
        <taxon>Erysipelotrichia</taxon>
        <taxon>Erysipelotrichales</taxon>
        <taxon>Erysipelotrichaceae</taxon>
        <taxon>Holdemanella</taxon>
    </lineage>
</organism>
<name>A0A395W8A9_9FIRM</name>
<dbReference type="RefSeq" id="WP_342352906.1">
    <property type="nucleotide sequence ID" value="NZ_QRYH01000033.1"/>
</dbReference>
<evidence type="ECO:0000259" key="1">
    <source>
        <dbReference type="Pfam" id="PF00535"/>
    </source>
</evidence>
<dbReference type="SUPFAM" id="SSF53448">
    <property type="entry name" value="Nucleotide-diphospho-sugar transferases"/>
    <property type="match status" value="1"/>
</dbReference>
<accession>A0A395W8A9</accession>